<evidence type="ECO:0000313" key="4">
    <source>
        <dbReference type="EMBL" id="NOT33217.1"/>
    </source>
</evidence>
<keyword evidence="4" id="KW-0378">Hydrolase</keyword>
<dbReference type="PANTHER" id="PTHR12147:SF26">
    <property type="entry name" value="PEPTIDASE M28 DOMAIN-CONTAINING PROTEIN"/>
    <property type="match status" value="1"/>
</dbReference>
<dbReference type="GO" id="GO:0006508">
    <property type="term" value="P:proteolysis"/>
    <property type="evidence" value="ECO:0007669"/>
    <property type="project" value="InterPro"/>
</dbReference>
<dbReference type="Gene3D" id="2.60.40.4070">
    <property type="match status" value="1"/>
</dbReference>
<sequence length="841" mass="89769">MPRHPALSVLFAAAIAATLLTTPTLAARDLTPRPARLHVAWLDGRTLEQAMATGAELLDRFPDAVLVANEASLARLRAAGFRIDGPIALPAHGMITLLRSEGHGQATLDASQVARVGAQVLWRGGDDWLIASEGTLPESEGLLPHHRKVLRERSLRKRTEITTVERSPGGPTLNVTSFSPVVQQMVDQVSGPTLIQMIGQLAGKFSVNVGGVPTSFVTRSTPTALCDKAEQYVFERFQAMGYADVAYDPFTFSSVSARNVVATKPGDETPNRVVILGAHLDSTSPVASTNAPGANDNASGTAGLLMIAEILKNYSFKNTIKFIAFTGEEQGLFGSEHYADAAAARGDSIVGVVIFDMIGWRNLNHKIDIEGESAWLPLMNVMNDACAQYTTLAADLVLFSFGSDHVPFQDNNFPAFLAIEDEYEDFPCYHQTCDTTGWNQTAIQSDVVRAGLATIAHVAVPRVFLFSHTPLENTANTTGPYEVVTSLTTSGALVPDSLLLHWSNGGPEVAQVMTAISPPGNYHAFIPGQPSGTTVRYWMSARDDANRLAVSPDGAPAVVHQFLVSSRTTLLAEGFETGATGWTSGGTGNDWQVAAPAGLAEDPTAAFAGAMIAGTDITGLGANLGRYEPFTNSWFESPAVDCSQATDVQLSFMRKLATDKSDGGTWDAALVWVNGTLVWSNPATTPLIDANWTAQSFNVGSIADGNPSVKVRFGMRSNATVHYGGWNLDEVKLTAYTPLLTGVEDAAPSRGVVLHTSMPNPAHAGATLRFELPSRATVGLAIYDVRGRLVRSLVRGARDAGAHEVRWDGRDGAGALAATGVYFYRLETLGQVRARRLVLIQ</sequence>
<gene>
    <name evidence="4" type="ORF">HOP12_03505</name>
</gene>
<dbReference type="InterPro" id="IPR007484">
    <property type="entry name" value="Peptidase_M28"/>
</dbReference>
<dbReference type="Pfam" id="PF04389">
    <property type="entry name" value="Peptidase_M28"/>
    <property type="match status" value="1"/>
</dbReference>
<dbReference type="InterPro" id="IPR045175">
    <property type="entry name" value="M28_fam"/>
</dbReference>
<dbReference type="Gene3D" id="3.40.630.10">
    <property type="entry name" value="Zn peptidases"/>
    <property type="match status" value="1"/>
</dbReference>
<name>A0A849SK55_UNCEI</name>
<dbReference type="NCBIfam" id="TIGR04183">
    <property type="entry name" value="Por_Secre_tail"/>
    <property type="match status" value="1"/>
</dbReference>
<dbReference type="InterPro" id="IPR026444">
    <property type="entry name" value="Secre_tail"/>
</dbReference>
<dbReference type="InterPro" id="IPR025965">
    <property type="entry name" value="FlgD/Vpr_Ig-like"/>
</dbReference>
<reference evidence="4 5" key="1">
    <citation type="submission" date="2020-04" db="EMBL/GenBank/DDBJ databases">
        <title>Metagenomic profiling of ammonia- and methane-oxidizing microorganisms in a Dutch drinking water treatment plant.</title>
        <authorList>
            <person name="Poghosyan L."/>
            <person name="Leucker S."/>
        </authorList>
    </citation>
    <scope>NUCLEOTIDE SEQUENCE [LARGE SCALE GENOMIC DNA]</scope>
    <source>
        <strain evidence="4">S-RSF-IL-03</strain>
    </source>
</reference>
<dbReference type="SUPFAM" id="SSF53187">
    <property type="entry name" value="Zn-dependent exopeptidases"/>
    <property type="match status" value="1"/>
</dbReference>
<dbReference type="Proteomes" id="UP000580839">
    <property type="component" value="Unassembled WGS sequence"/>
</dbReference>
<feature type="chain" id="PRO_5032453510" evidence="1">
    <location>
        <begin position="27"/>
        <end position="841"/>
    </location>
</feature>
<dbReference type="EMBL" id="JABFRW010000033">
    <property type="protein sequence ID" value="NOT33217.1"/>
    <property type="molecule type" value="Genomic_DNA"/>
</dbReference>
<dbReference type="Pfam" id="PF13860">
    <property type="entry name" value="FlgD_ig"/>
    <property type="match status" value="1"/>
</dbReference>
<dbReference type="GO" id="GO:0008235">
    <property type="term" value="F:metalloexopeptidase activity"/>
    <property type="evidence" value="ECO:0007669"/>
    <property type="project" value="InterPro"/>
</dbReference>
<feature type="signal peptide" evidence="1">
    <location>
        <begin position="1"/>
        <end position="26"/>
    </location>
</feature>
<dbReference type="PANTHER" id="PTHR12147">
    <property type="entry name" value="METALLOPEPTIDASE M28 FAMILY MEMBER"/>
    <property type="match status" value="1"/>
</dbReference>
<keyword evidence="1" id="KW-0732">Signal</keyword>
<protein>
    <submittedName>
        <fullName evidence="4">M20/M25/M40 family metallo-hydrolase</fullName>
    </submittedName>
</protein>
<evidence type="ECO:0000259" key="2">
    <source>
        <dbReference type="Pfam" id="PF04389"/>
    </source>
</evidence>
<comment type="caution">
    <text evidence="4">The sequence shown here is derived from an EMBL/GenBank/DDBJ whole genome shotgun (WGS) entry which is preliminary data.</text>
</comment>
<evidence type="ECO:0000313" key="5">
    <source>
        <dbReference type="Proteomes" id="UP000580839"/>
    </source>
</evidence>
<feature type="domain" description="Peptidase M28" evidence="2">
    <location>
        <begin position="259"/>
        <end position="437"/>
    </location>
</feature>
<organism evidence="4 5">
    <name type="scientific">Eiseniibacteriota bacterium</name>
    <dbReference type="NCBI Taxonomy" id="2212470"/>
    <lineage>
        <taxon>Bacteria</taxon>
        <taxon>Candidatus Eiseniibacteriota</taxon>
    </lineage>
</organism>
<evidence type="ECO:0000256" key="1">
    <source>
        <dbReference type="SAM" id="SignalP"/>
    </source>
</evidence>
<feature type="domain" description="FlgD/Vpr Ig-like" evidence="3">
    <location>
        <begin position="766"/>
        <end position="826"/>
    </location>
</feature>
<proteinExistence type="predicted"/>
<dbReference type="AlphaFoldDB" id="A0A849SK55"/>
<evidence type="ECO:0000259" key="3">
    <source>
        <dbReference type="Pfam" id="PF13860"/>
    </source>
</evidence>
<accession>A0A849SK55</accession>